<protein>
    <submittedName>
        <fullName evidence="5">Uncharacterized protein</fullName>
    </submittedName>
</protein>
<dbReference type="SUPFAM" id="SSF53098">
    <property type="entry name" value="Ribonuclease H-like"/>
    <property type="match status" value="1"/>
</dbReference>
<dbReference type="InterPro" id="IPR023780">
    <property type="entry name" value="Chromo_domain"/>
</dbReference>
<dbReference type="InterPro" id="IPR000953">
    <property type="entry name" value="Chromo/chromo_shadow_dom"/>
</dbReference>
<dbReference type="SUPFAM" id="SSF54160">
    <property type="entry name" value="Chromo domain-like"/>
    <property type="match status" value="1"/>
</dbReference>
<dbReference type="AlphaFoldDB" id="A0A9J8B5Z0"/>
<dbReference type="InterPro" id="IPR016197">
    <property type="entry name" value="Chromo-like_dom_sf"/>
</dbReference>
<evidence type="ECO:0000256" key="2">
    <source>
        <dbReference type="SAM" id="MobiDB-lite"/>
    </source>
</evidence>
<dbReference type="SMART" id="SM00298">
    <property type="entry name" value="CHROMO"/>
    <property type="match status" value="1"/>
</dbReference>
<dbReference type="InterPro" id="IPR050951">
    <property type="entry name" value="Retrovirus_Pol_polyprotein"/>
</dbReference>
<dbReference type="PROSITE" id="PS50013">
    <property type="entry name" value="CHROMO_2"/>
    <property type="match status" value="1"/>
</dbReference>
<sequence length="284" mass="31979">MAFRWDVVSDRGPQFVSRFWKEFCRQIGASTSLSSGFHPQTNGQSERANQVLEQALRCLTSHNPSSWSQQLSWIEYAHNSLPVAATAFVRRCRRTWKKAEKTLARVSRRTKAAADRHRIPAPRYVCGQRVWLSTKDLPLRVASRKLAPRFIGPYQITKVLSPVAVKLKLPPTLGRVHPAFHVSRVKPVFHSHLNSSATNPPPPRLVDGSPVFTVRRLLDVRRRGRGFQYLVDWEGYGPDERSWVPARDILDRSLIEDFYRQRGGSLPGAPGDAPGEGGNVTSPG</sequence>
<dbReference type="InterPro" id="IPR056924">
    <property type="entry name" value="SH3_Tf2-1"/>
</dbReference>
<dbReference type="Pfam" id="PF00385">
    <property type="entry name" value="Chromo"/>
    <property type="match status" value="1"/>
</dbReference>
<evidence type="ECO:0000259" key="3">
    <source>
        <dbReference type="PROSITE" id="PS50013"/>
    </source>
</evidence>
<dbReference type="OMA" id="DGHEEYK"/>
<dbReference type="InterPro" id="IPR012337">
    <property type="entry name" value="RNaseH-like_sf"/>
</dbReference>
<reference evidence="5" key="2">
    <citation type="submission" date="2025-09" db="UniProtKB">
        <authorList>
            <consortium name="Ensembl"/>
        </authorList>
    </citation>
    <scope>IDENTIFICATION</scope>
</reference>
<accession>A0A9J8B5Z0</accession>
<dbReference type="PROSITE" id="PS50994">
    <property type="entry name" value="INTEGRASE"/>
    <property type="match status" value="1"/>
</dbReference>
<dbReference type="GeneTree" id="ENSGT00940000176277"/>
<dbReference type="GO" id="GO:0015074">
    <property type="term" value="P:DNA integration"/>
    <property type="evidence" value="ECO:0007669"/>
    <property type="project" value="InterPro"/>
</dbReference>
<feature type="domain" description="Integrase catalytic" evidence="4">
    <location>
        <begin position="1"/>
        <end position="99"/>
    </location>
</feature>
<dbReference type="Proteomes" id="UP001108240">
    <property type="component" value="Unplaced"/>
</dbReference>
<feature type="region of interest" description="Disordered" evidence="2">
    <location>
        <begin position="261"/>
        <end position="284"/>
    </location>
</feature>
<organism evidence="5 6">
    <name type="scientific">Cyprinus carpio carpio</name>
    <dbReference type="NCBI Taxonomy" id="630221"/>
    <lineage>
        <taxon>Eukaryota</taxon>
        <taxon>Metazoa</taxon>
        <taxon>Chordata</taxon>
        <taxon>Craniata</taxon>
        <taxon>Vertebrata</taxon>
        <taxon>Euteleostomi</taxon>
        <taxon>Actinopterygii</taxon>
        <taxon>Neopterygii</taxon>
        <taxon>Teleostei</taxon>
        <taxon>Ostariophysi</taxon>
        <taxon>Cypriniformes</taxon>
        <taxon>Cyprinidae</taxon>
        <taxon>Cyprininae</taxon>
        <taxon>Cyprinus</taxon>
    </lineage>
</organism>
<dbReference type="PANTHER" id="PTHR37984:SF15">
    <property type="entry name" value="INTEGRASE CATALYTIC DOMAIN-CONTAINING PROTEIN"/>
    <property type="match status" value="1"/>
</dbReference>
<dbReference type="Gene3D" id="2.40.50.40">
    <property type="match status" value="1"/>
</dbReference>
<name>A0A9J8B5Z0_CYPCA</name>
<evidence type="ECO:0000259" key="4">
    <source>
        <dbReference type="PROSITE" id="PS50994"/>
    </source>
</evidence>
<dbReference type="Pfam" id="PF24626">
    <property type="entry name" value="SH3_Tf2-1"/>
    <property type="match status" value="1"/>
</dbReference>
<comment type="subcellular location">
    <subcellularLocation>
        <location evidence="1">Nucleus</location>
    </subcellularLocation>
</comment>
<reference evidence="5" key="1">
    <citation type="submission" date="2025-08" db="UniProtKB">
        <authorList>
            <consortium name="Ensembl"/>
        </authorList>
    </citation>
    <scope>IDENTIFICATION</scope>
</reference>
<dbReference type="InterPro" id="IPR036397">
    <property type="entry name" value="RNaseH_sf"/>
</dbReference>
<dbReference type="InterPro" id="IPR001584">
    <property type="entry name" value="Integrase_cat-core"/>
</dbReference>
<evidence type="ECO:0000313" key="6">
    <source>
        <dbReference type="Proteomes" id="UP001108240"/>
    </source>
</evidence>
<dbReference type="GO" id="GO:0003676">
    <property type="term" value="F:nucleic acid binding"/>
    <property type="evidence" value="ECO:0007669"/>
    <property type="project" value="InterPro"/>
</dbReference>
<dbReference type="Gene3D" id="3.30.420.10">
    <property type="entry name" value="Ribonuclease H-like superfamily/Ribonuclease H"/>
    <property type="match status" value="1"/>
</dbReference>
<evidence type="ECO:0000313" key="5">
    <source>
        <dbReference type="Ensembl" id="ENSCCRP00000152098.1"/>
    </source>
</evidence>
<dbReference type="GO" id="GO:0005634">
    <property type="term" value="C:nucleus"/>
    <property type="evidence" value="ECO:0007669"/>
    <property type="project" value="UniProtKB-SubCell"/>
</dbReference>
<keyword evidence="6" id="KW-1185">Reference proteome</keyword>
<proteinExistence type="predicted"/>
<evidence type="ECO:0000256" key="1">
    <source>
        <dbReference type="ARBA" id="ARBA00004123"/>
    </source>
</evidence>
<dbReference type="PANTHER" id="PTHR37984">
    <property type="entry name" value="PROTEIN CBG26694"/>
    <property type="match status" value="1"/>
</dbReference>
<dbReference type="Ensembl" id="ENSCCRT00000189861.1">
    <property type="protein sequence ID" value="ENSCCRP00000152098.1"/>
    <property type="gene ID" value="ENSCCRG00000054212.1"/>
</dbReference>
<feature type="domain" description="Chromo" evidence="3">
    <location>
        <begin position="212"/>
        <end position="262"/>
    </location>
</feature>